<dbReference type="EMBL" id="CM009299">
    <property type="protein sequence ID" value="PNT14197.1"/>
    <property type="molecule type" value="Genomic_DNA"/>
</dbReference>
<name>U5GSD5_POPTR</name>
<proteinExistence type="predicted"/>
<gene>
    <name evidence="1" type="ORF">POPTR_010G016600</name>
</gene>
<sequence length="78" mass="8579">MTSADSATAVEERIWLWRRLQLGEWLNSFLVAVGAGHGSAEVVLLAAGIFQGRPLLQAREVRSGEGRREACVQRESLD</sequence>
<protein>
    <submittedName>
        <fullName evidence="1">Uncharacterized protein</fullName>
    </submittedName>
</protein>
<organism evidence="1 2">
    <name type="scientific">Populus trichocarpa</name>
    <name type="common">Western balsam poplar</name>
    <name type="synonym">Populus balsamifera subsp. trichocarpa</name>
    <dbReference type="NCBI Taxonomy" id="3694"/>
    <lineage>
        <taxon>Eukaryota</taxon>
        <taxon>Viridiplantae</taxon>
        <taxon>Streptophyta</taxon>
        <taxon>Embryophyta</taxon>
        <taxon>Tracheophyta</taxon>
        <taxon>Spermatophyta</taxon>
        <taxon>Magnoliopsida</taxon>
        <taxon>eudicotyledons</taxon>
        <taxon>Gunneridae</taxon>
        <taxon>Pentapetalae</taxon>
        <taxon>rosids</taxon>
        <taxon>fabids</taxon>
        <taxon>Malpighiales</taxon>
        <taxon>Salicaceae</taxon>
        <taxon>Saliceae</taxon>
        <taxon>Populus</taxon>
    </lineage>
</organism>
<dbReference type="HOGENOM" id="CLU_2376740_0_0_1"/>
<evidence type="ECO:0000313" key="1">
    <source>
        <dbReference type="EMBL" id="PNT14197.1"/>
    </source>
</evidence>
<dbReference type="AlphaFoldDB" id="U5GSD5"/>
<accession>U5GSD5</accession>
<reference evidence="1 2" key="1">
    <citation type="journal article" date="2006" name="Science">
        <title>The genome of black cottonwood, Populus trichocarpa (Torr. &amp; Gray).</title>
        <authorList>
            <person name="Tuskan G.A."/>
            <person name="Difazio S."/>
            <person name="Jansson S."/>
            <person name="Bohlmann J."/>
            <person name="Grigoriev I."/>
            <person name="Hellsten U."/>
            <person name="Putnam N."/>
            <person name="Ralph S."/>
            <person name="Rombauts S."/>
            <person name="Salamov A."/>
            <person name="Schein J."/>
            <person name="Sterck L."/>
            <person name="Aerts A."/>
            <person name="Bhalerao R.R."/>
            <person name="Bhalerao R.P."/>
            <person name="Blaudez D."/>
            <person name="Boerjan W."/>
            <person name="Brun A."/>
            <person name="Brunner A."/>
            <person name="Busov V."/>
            <person name="Campbell M."/>
            <person name="Carlson J."/>
            <person name="Chalot M."/>
            <person name="Chapman J."/>
            <person name="Chen G.L."/>
            <person name="Cooper D."/>
            <person name="Coutinho P.M."/>
            <person name="Couturier J."/>
            <person name="Covert S."/>
            <person name="Cronk Q."/>
            <person name="Cunningham R."/>
            <person name="Davis J."/>
            <person name="Degroeve S."/>
            <person name="Dejardin A."/>
            <person name="Depamphilis C."/>
            <person name="Detter J."/>
            <person name="Dirks B."/>
            <person name="Dubchak I."/>
            <person name="Duplessis S."/>
            <person name="Ehlting J."/>
            <person name="Ellis B."/>
            <person name="Gendler K."/>
            <person name="Goodstein D."/>
            <person name="Gribskov M."/>
            <person name="Grimwood J."/>
            <person name="Groover A."/>
            <person name="Gunter L."/>
            <person name="Hamberger B."/>
            <person name="Heinze B."/>
            <person name="Helariutta Y."/>
            <person name="Henrissat B."/>
            <person name="Holligan D."/>
            <person name="Holt R."/>
            <person name="Huang W."/>
            <person name="Islam-Faridi N."/>
            <person name="Jones S."/>
            <person name="Jones-Rhoades M."/>
            <person name="Jorgensen R."/>
            <person name="Joshi C."/>
            <person name="Kangasjarvi J."/>
            <person name="Karlsson J."/>
            <person name="Kelleher C."/>
            <person name="Kirkpatrick R."/>
            <person name="Kirst M."/>
            <person name="Kohler A."/>
            <person name="Kalluri U."/>
            <person name="Larimer F."/>
            <person name="Leebens-Mack J."/>
            <person name="Leple J.C."/>
            <person name="Locascio P."/>
            <person name="Lou Y."/>
            <person name="Lucas S."/>
            <person name="Martin F."/>
            <person name="Montanini B."/>
            <person name="Napoli C."/>
            <person name="Nelson D.R."/>
            <person name="Nelson C."/>
            <person name="Nieminen K."/>
            <person name="Nilsson O."/>
            <person name="Pereda V."/>
            <person name="Peter G."/>
            <person name="Philippe R."/>
            <person name="Pilate G."/>
            <person name="Poliakov A."/>
            <person name="Razumovskaya J."/>
            <person name="Richardson P."/>
            <person name="Rinaldi C."/>
            <person name="Ritland K."/>
            <person name="Rouze P."/>
            <person name="Ryaboy D."/>
            <person name="Schmutz J."/>
            <person name="Schrader J."/>
            <person name="Segerman B."/>
            <person name="Shin H."/>
            <person name="Siddiqui A."/>
            <person name="Sterky F."/>
            <person name="Terry A."/>
            <person name="Tsai C.J."/>
            <person name="Uberbacher E."/>
            <person name="Unneberg P."/>
            <person name="Vahala J."/>
            <person name="Wall K."/>
            <person name="Wessler S."/>
            <person name="Yang G."/>
            <person name="Yin T."/>
            <person name="Douglas C."/>
            <person name="Marra M."/>
            <person name="Sandberg G."/>
            <person name="Van de Peer Y."/>
            <person name="Rokhsar D."/>
        </authorList>
    </citation>
    <scope>NUCLEOTIDE SEQUENCE [LARGE SCALE GENOMIC DNA]</scope>
    <source>
        <strain evidence="2">cv. Nisqually</strain>
    </source>
</reference>
<dbReference type="Proteomes" id="UP000006729">
    <property type="component" value="Chromosome 10"/>
</dbReference>
<dbReference type="InParanoid" id="U5GSD5"/>
<evidence type="ECO:0000313" key="2">
    <source>
        <dbReference type="Proteomes" id="UP000006729"/>
    </source>
</evidence>
<keyword evidence="2" id="KW-1185">Reference proteome</keyword>